<evidence type="ECO:0000256" key="1">
    <source>
        <dbReference type="PROSITE-ProRule" id="PRU00339"/>
    </source>
</evidence>
<feature type="transmembrane region" description="Helical" evidence="3">
    <location>
        <begin position="56"/>
        <end position="74"/>
    </location>
</feature>
<dbReference type="Gene3D" id="3.40.50.410">
    <property type="entry name" value="von Willebrand factor, type A domain"/>
    <property type="match status" value="1"/>
</dbReference>
<feature type="compositionally biased region" description="Basic and acidic residues" evidence="2">
    <location>
        <begin position="459"/>
        <end position="517"/>
    </location>
</feature>
<dbReference type="SUPFAM" id="SSF48452">
    <property type="entry name" value="TPR-like"/>
    <property type="match status" value="1"/>
</dbReference>
<dbReference type="SUPFAM" id="SSF53300">
    <property type="entry name" value="vWA-like"/>
    <property type="match status" value="1"/>
</dbReference>
<dbReference type="InterPro" id="IPR002035">
    <property type="entry name" value="VWF_A"/>
</dbReference>
<dbReference type="PROSITE" id="PS50234">
    <property type="entry name" value="VWFA"/>
    <property type="match status" value="1"/>
</dbReference>
<keyword evidence="1" id="KW-0802">TPR repeat</keyword>
<evidence type="ECO:0000313" key="6">
    <source>
        <dbReference type="Proteomes" id="UP000309561"/>
    </source>
</evidence>
<feature type="region of interest" description="Disordered" evidence="2">
    <location>
        <begin position="459"/>
        <end position="576"/>
    </location>
</feature>
<feature type="repeat" description="TPR" evidence="1">
    <location>
        <begin position="412"/>
        <end position="445"/>
    </location>
</feature>
<dbReference type="SMART" id="SM00327">
    <property type="entry name" value="VWA"/>
    <property type="match status" value="1"/>
</dbReference>
<dbReference type="PROSITE" id="PS50005">
    <property type="entry name" value="TPR"/>
    <property type="match status" value="2"/>
</dbReference>
<dbReference type="AlphaFoldDB" id="A0A4U2Z6Z2"/>
<feature type="compositionally biased region" description="Basic and acidic residues" evidence="2">
    <location>
        <begin position="525"/>
        <end position="552"/>
    </location>
</feature>
<keyword evidence="3" id="KW-0812">Transmembrane</keyword>
<feature type="transmembrane region" description="Helical" evidence="3">
    <location>
        <begin position="7"/>
        <end position="24"/>
    </location>
</feature>
<keyword evidence="3" id="KW-1133">Transmembrane helix</keyword>
<organism evidence="5 6">
    <name type="scientific">Sulfurimonas crateris</name>
    <dbReference type="NCBI Taxonomy" id="2574727"/>
    <lineage>
        <taxon>Bacteria</taxon>
        <taxon>Pseudomonadati</taxon>
        <taxon>Campylobacterota</taxon>
        <taxon>Epsilonproteobacteria</taxon>
        <taxon>Campylobacterales</taxon>
        <taxon>Sulfurimonadaceae</taxon>
        <taxon>Sulfurimonas</taxon>
    </lineage>
</organism>
<accession>A0A4U2Z6Z2</accession>
<dbReference type="InterPro" id="IPR036465">
    <property type="entry name" value="vWFA_dom_sf"/>
</dbReference>
<dbReference type="PANTHER" id="PTHR22550:SF14">
    <property type="entry name" value="VWFA DOMAIN-CONTAINING PROTEIN"/>
    <property type="match status" value="1"/>
</dbReference>
<dbReference type="PANTHER" id="PTHR22550">
    <property type="entry name" value="SPORE GERMINATION PROTEIN"/>
    <property type="match status" value="1"/>
</dbReference>
<proteinExistence type="predicted"/>
<dbReference type="OrthoDB" id="9807628at2"/>
<dbReference type="PROSITE" id="PS50293">
    <property type="entry name" value="TPR_REGION"/>
    <property type="match status" value="1"/>
</dbReference>
<dbReference type="Pfam" id="PF13519">
    <property type="entry name" value="VWA_2"/>
    <property type="match status" value="1"/>
</dbReference>
<gene>
    <name evidence="5" type="ORF">FCU45_06875</name>
</gene>
<protein>
    <submittedName>
        <fullName evidence="5">VWA domain-containing protein</fullName>
    </submittedName>
</protein>
<dbReference type="EMBL" id="SZPX01000005">
    <property type="protein sequence ID" value="TKI69240.1"/>
    <property type="molecule type" value="Genomic_DNA"/>
</dbReference>
<evidence type="ECO:0000259" key="4">
    <source>
        <dbReference type="PROSITE" id="PS50234"/>
    </source>
</evidence>
<dbReference type="Proteomes" id="UP000309561">
    <property type="component" value="Unassembled WGS sequence"/>
</dbReference>
<evidence type="ECO:0000313" key="5">
    <source>
        <dbReference type="EMBL" id="TKI69240.1"/>
    </source>
</evidence>
<dbReference type="SMART" id="SM00028">
    <property type="entry name" value="TPR"/>
    <property type="match status" value="2"/>
</dbReference>
<dbReference type="InterPro" id="IPR050768">
    <property type="entry name" value="UPF0353/GerABKA_families"/>
</dbReference>
<dbReference type="Pfam" id="PF13424">
    <property type="entry name" value="TPR_12"/>
    <property type="match status" value="1"/>
</dbReference>
<name>A0A4U2Z6Z2_9BACT</name>
<reference evidence="5 6" key="1">
    <citation type="submission" date="2019-04" db="EMBL/GenBank/DDBJ databases">
        <title>Sulfurimonas crateris sp. nov. a facultative anaerobic sulfur-oxidizing chemolithautotrophic bacterium isolated from a terrestrial mud vulcano.</title>
        <authorList>
            <person name="Ratnikova N.M."/>
            <person name="Slobodkin A.I."/>
            <person name="Merkel A.Y."/>
            <person name="Novikov A."/>
            <person name="Bonch-Osmolovskaya E.A."/>
            <person name="Slobodkina G.B."/>
        </authorList>
    </citation>
    <scope>NUCLEOTIDE SEQUENCE [LARGE SCALE GENOMIC DNA]</scope>
    <source>
        <strain evidence="5 6">SN118</strain>
    </source>
</reference>
<evidence type="ECO:0000256" key="2">
    <source>
        <dbReference type="SAM" id="MobiDB-lite"/>
    </source>
</evidence>
<feature type="transmembrane region" description="Helical" evidence="3">
    <location>
        <begin position="297"/>
        <end position="316"/>
    </location>
</feature>
<keyword evidence="6" id="KW-1185">Reference proteome</keyword>
<comment type="caution">
    <text evidence="5">The sequence shown here is derived from an EMBL/GenBank/DDBJ whole genome shotgun (WGS) entry which is preliminary data.</text>
</comment>
<sequence>MIFLHPEFLYYMLPPLFILFGLLLTQKEQFATFFAPDVIERLRAETNSLTLKARNALFFLVGFFMIVALAQPAIKEGTIEVKAKSADIMIAIDISDSMLAPDIYPNRLEAAKSKVLTLLDEAPNERIGIVAFAKNSYLVSPLSFDTAAVAFLLRKLDTSSITEKGTDFLSVLDVVSKAEKDKDKKYLLILSDGGDKDDFSQEIKRAKKNNITVFVLGIATQKGSPIKLADGTLVKHKGEIIISKLNENIAELATKTGGVYIQSTTSSDDIKRMFKEITQISEEKELKSEEIQKHTPLFYYPLAIALLILLIATSSLGRVKNAASLFVLSFAFFTTPSAEAGVLDFMDLKKAKEAYESGSYSEAANLYNEHAQNSQNPQSYYNAANAYYKDEKYKEAIESYKKAAFEEDELKAKSLSNLGNAYAKSGDLQKAIESYESSLEIIDDQETRENLQEVNKLLEEQKSDSKDGDDKQEKQDKEEKQEQSDKNQDSKSDESGDKDSSKKDEKGDKEQESKDEKSEEEESETKESEESKTEQKSKEKDMKEDEKNDENGSHGSAEMQNETMSDEEEQKWIKQLNSGNATFLYRLNDEDETQKNSDEKPW</sequence>
<feature type="domain" description="VWFA" evidence="4">
    <location>
        <begin position="87"/>
        <end position="277"/>
    </location>
</feature>
<dbReference type="Gene3D" id="1.25.40.10">
    <property type="entry name" value="Tetratricopeptide repeat domain"/>
    <property type="match status" value="1"/>
</dbReference>
<dbReference type="RefSeq" id="WP_137013667.1">
    <property type="nucleotide sequence ID" value="NZ_SZPX01000005.1"/>
</dbReference>
<dbReference type="InterPro" id="IPR011990">
    <property type="entry name" value="TPR-like_helical_dom_sf"/>
</dbReference>
<keyword evidence="3" id="KW-0472">Membrane</keyword>
<dbReference type="InterPro" id="IPR019734">
    <property type="entry name" value="TPR_rpt"/>
</dbReference>
<evidence type="ECO:0000256" key="3">
    <source>
        <dbReference type="SAM" id="Phobius"/>
    </source>
</evidence>
<feature type="repeat" description="TPR" evidence="1">
    <location>
        <begin position="377"/>
        <end position="410"/>
    </location>
</feature>